<evidence type="ECO:0000256" key="1">
    <source>
        <dbReference type="SAM" id="MobiDB-lite"/>
    </source>
</evidence>
<name>A0ABQ2DLZ1_9DEIO</name>
<feature type="region of interest" description="Disordered" evidence="1">
    <location>
        <begin position="1"/>
        <end position="20"/>
    </location>
</feature>
<keyword evidence="3" id="KW-1185">Reference proteome</keyword>
<dbReference type="Proteomes" id="UP000632222">
    <property type="component" value="Unassembled WGS sequence"/>
</dbReference>
<accession>A0ABQ2DLZ1</accession>
<organism evidence="2 3">
    <name type="scientific">Deinococcus roseus</name>
    <dbReference type="NCBI Taxonomy" id="392414"/>
    <lineage>
        <taxon>Bacteria</taxon>
        <taxon>Thermotogati</taxon>
        <taxon>Deinococcota</taxon>
        <taxon>Deinococci</taxon>
        <taxon>Deinococcales</taxon>
        <taxon>Deinococcaceae</taxon>
        <taxon>Deinococcus</taxon>
    </lineage>
</organism>
<reference evidence="3" key="1">
    <citation type="journal article" date="2019" name="Int. J. Syst. Evol. Microbiol.">
        <title>The Global Catalogue of Microorganisms (GCM) 10K type strain sequencing project: providing services to taxonomists for standard genome sequencing and annotation.</title>
        <authorList>
            <consortium name="The Broad Institute Genomics Platform"/>
            <consortium name="The Broad Institute Genome Sequencing Center for Infectious Disease"/>
            <person name="Wu L."/>
            <person name="Ma J."/>
        </authorList>
    </citation>
    <scope>NUCLEOTIDE SEQUENCE [LARGE SCALE GENOMIC DNA]</scope>
    <source>
        <strain evidence="3">JCM 14370</strain>
    </source>
</reference>
<dbReference type="RefSeq" id="WP_189009381.1">
    <property type="nucleotide sequence ID" value="NZ_BMOD01000051.1"/>
</dbReference>
<feature type="compositionally biased region" description="Polar residues" evidence="1">
    <location>
        <begin position="9"/>
        <end position="20"/>
    </location>
</feature>
<evidence type="ECO:0000313" key="3">
    <source>
        <dbReference type="Proteomes" id="UP000632222"/>
    </source>
</evidence>
<dbReference type="EMBL" id="BMOD01000051">
    <property type="protein sequence ID" value="GGJ59345.1"/>
    <property type="molecule type" value="Genomic_DNA"/>
</dbReference>
<sequence>MSEHDQQPTEDTTQENTTPSWATDLLKIQVPQVLPEGVLRQIELMDRVIPVPHFELPLLDWTRIADQIHQQLQPILAHYRQAMETAHQAFHGPGGLQDQMLQLKHSIDLATQINITSFLPDEETLEKLRIEMGQYHQVLDTASTRGWLVEMVLGFLPWDVARTFMDLYLDEQFDEADTQVLEYFQHRADHLLDVVKTAMFESLPADDAAYRFSRFEPTVLALRDEDEKGYRYSAVAMYAEAEGYFADLAVARGLMNPGDWKNLLYRNTTTSNTSRSNIIQGLLQTIPTPPIVHCPPNDSATCKGSERNAGEHRTLWYPNAPI</sequence>
<gene>
    <name evidence="2" type="ORF">GCM10008938_51860</name>
</gene>
<proteinExistence type="predicted"/>
<protein>
    <recommendedName>
        <fullName evidence="4">M3 family oligoendopeptidase</fullName>
    </recommendedName>
</protein>
<evidence type="ECO:0000313" key="2">
    <source>
        <dbReference type="EMBL" id="GGJ59345.1"/>
    </source>
</evidence>
<evidence type="ECO:0008006" key="4">
    <source>
        <dbReference type="Google" id="ProtNLM"/>
    </source>
</evidence>
<comment type="caution">
    <text evidence="2">The sequence shown here is derived from an EMBL/GenBank/DDBJ whole genome shotgun (WGS) entry which is preliminary data.</text>
</comment>